<reference evidence="1 2" key="1">
    <citation type="submission" date="2020-08" db="EMBL/GenBank/DDBJ databases">
        <title>Studying the diversity of plant-associated saprophytic bacteria and their role in host health and plant-pathogen interactions.</title>
        <authorList>
            <person name="Potnis N."/>
        </authorList>
    </citation>
    <scope>NUCLEOTIDE SEQUENCE [LARGE SCALE GENOMIC DNA]</scope>
    <source>
        <strain evidence="1 2">CFBP 7922</strain>
    </source>
</reference>
<dbReference type="EMBL" id="JACHNL010000002">
    <property type="protein sequence ID" value="MBB4722631.1"/>
    <property type="molecule type" value="Genomic_DNA"/>
</dbReference>
<dbReference type="Proteomes" id="UP000576603">
    <property type="component" value="Unassembled WGS sequence"/>
</dbReference>
<protein>
    <submittedName>
        <fullName evidence="1">Uncharacterized protein</fullName>
    </submittedName>
</protein>
<dbReference type="AlphaFoldDB" id="A0AAW3U0R7"/>
<sequence length="206" mass="23023">MSYGAYIKGIFLDMPAAARIVSILGGGALRSFYDGTAAKDYDLFFRSYQDYLVAFAAFADQGNRYRELAAPNGTSQFHDLSTGRLFNLVGFHFDTPHGHRDAFDFRCCMFVAWLEFNLPTTSAHPDAPADAAAKRLVVMNNNGDERTYARMHRYRDYGYRLDLGLGEELIKQPGDVPLPSFERVKQILKSYPKAARGVGSDGLARL</sequence>
<comment type="caution">
    <text evidence="1">The sequence shown here is derived from an EMBL/GenBank/DDBJ whole genome shotgun (WGS) entry which is preliminary data.</text>
</comment>
<gene>
    <name evidence="1" type="ORF">FHY32_000949</name>
</gene>
<proteinExistence type="predicted"/>
<evidence type="ECO:0000313" key="1">
    <source>
        <dbReference type="EMBL" id="MBB4722631.1"/>
    </source>
</evidence>
<organism evidence="1 2">
    <name type="scientific">Xanthomonas euvesicatoria</name>
    <dbReference type="NCBI Taxonomy" id="456327"/>
    <lineage>
        <taxon>Bacteria</taxon>
        <taxon>Pseudomonadati</taxon>
        <taxon>Pseudomonadota</taxon>
        <taxon>Gammaproteobacteria</taxon>
        <taxon>Lysobacterales</taxon>
        <taxon>Lysobacteraceae</taxon>
        <taxon>Xanthomonas</taxon>
    </lineage>
</organism>
<dbReference type="Pfam" id="PF26128">
    <property type="entry name" value="Gad2"/>
    <property type="match status" value="1"/>
</dbReference>
<accession>A0AAW3U0R7</accession>
<name>A0AAW3U0R7_XANEU</name>
<evidence type="ECO:0000313" key="2">
    <source>
        <dbReference type="Proteomes" id="UP000576603"/>
    </source>
</evidence>
<dbReference type="RefSeq" id="WP_184420223.1">
    <property type="nucleotide sequence ID" value="NZ_JACHNK010000002.1"/>
</dbReference>